<evidence type="ECO:0000313" key="7">
    <source>
        <dbReference type="EMBL" id="KAL3808114.1"/>
    </source>
</evidence>
<dbReference type="SMART" id="SM00028">
    <property type="entry name" value="TPR"/>
    <property type="match status" value="2"/>
</dbReference>
<proteinExistence type="inferred from homology"/>
<sequence length="484" mass="51575">MSLYSGLGGGVAAGGGPTPLFAHNDLLSASMPDTADSLRAYIDEIKNRGRLCVSSGDLRSADALYGRGIDVLLSSPLPPTPPNDDGGDGASLASMKKKDLAILRSNRSLVRLQMGMAAEALVDATRASEDDPTYVKAHWRMGQAASACGNSNEALASFEKALSLEPNNRALRREVETTRERVTREEEERMKSDAAVSVKNEDAMGSRVITDVTSDGPIGEMTGGTTTSTERGQTHPRQSTTSMSSSTGDVVVVDESEFTKSDHVRGYKIRSDGKKTSFFDREISDDARRLIGDIAPKKLEDNVGGIINGNNNGGGDVGGGIMGGTSAWNKAGTWEERDVTPWAKETLSAALLCASYVLPDGSPSPGSRASIIEVVKLDGNASYAAVRGKKKYIYEFSITVRWELALSSPDGGETTRCRGEMTFPDVDGTVESGEGYDVSNYSVDGTTCSPGIGPLLERFIRDGGLRDSLHGVIDDWVTLFRATY</sequence>
<keyword evidence="8" id="KW-1185">Reference proteome</keyword>
<evidence type="ECO:0000256" key="4">
    <source>
        <dbReference type="PROSITE-ProRule" id="PRU00339"/>
    </source>
</evidence>
<feature type="repeat" description="TPR" evidence="4">
    <location>
        <begin position="135"/>
        <end position="168"/>
    </location>
</feature>
<feature type="compositionally biased region" description="Low complexity" evidence="5">
    <location>
        <begin position="219"/>
        <end position="231"/>
    </location>
</feature>
<dbReference type="InterPro" id="IPR036338">
    <property type="entry name" value="Aha1"/>
</dbReference>
<evidence type="ECO:0000313" key="8">
    <source>
        <dbReference type="Proteomes" id="UP001530377"/>
    </source>
</evidence>
<dbReference type="Gene3D" id="3.15.10.20">
    <property type="entry name" value="Activator of Hsp90 ATPase Aha1, N-terminal domain"/>
    <property type="match status" value="1"/>
</dbReference>
<dbReference type="InterPro" id="IPR013105">
    <property type="entry name" value="TPR_2"/>
</dbReference>
<dbReference type="PANTHER" id="PTHR45831:SF2">
    <property type="entry name" value="LD24721P"/>
    <property type="match status" value="1"/>
</dbReference>
<comment type="caution">
    <text evidence="7">The sequence shown here is derived from an EMBL/GenBank/DDBJ whole genome shotgun (WGS) entry which is preliminary data.</text>
</comment>
<dbReference type="Pfam" id="PF09229">
    <property type="entry name" value="Aha1_N"/>
    <property type="match status" value="1"/>
</dbReference>
<feature type="region of interest" description="Disordered" evidence="5">
    <location>
        <begin position="210"/>
        <end position="248"/>
    </location>
</feature>
<keyword evidence="2" id="KW-0677">Repeat</keyword>
<dbReference type="PANTHER" id="PTHR45831">
    <property type="entry name" value="LD24721P"/>
    <property type="match status" value="1"/>
</dbReference>
<dbReference type="EMBL" id="JALLPB020000546">
    <property type="protein sequence ID" value="KAL3808114.1"/>
    <property type="molecule type" value="Genomic_DNA"/>
</dbReference>
<dbReference type="PROSITE" id="PS50005">
    <property type="entry name" value="TPR"/>
    <property type="match status" value="1"/>
</dbReference>
<feature type="compositionally biased region" description="Basic and acidic residues" evidence="5">
    <location>
        <begin position="174"/>
        <end position="192"/>
    </location>
</feature>
<evidence type="ECO:0000256" key="5">
    <source>
        <dbReference type="SAM" id="MobiDB-lite"/>
    </source>
</evidence>
<feature type="compositionally biased region" description="Polar residues" evidence="5">
    <location>
        <begin position="235"/>
        <end position="248"/>
    </location>
</feature>
<evidence type="ECO:0000256" key="2">
    <source>
        <dbReference type="ARBA" id="ARBA00022737"/>
    </source>
</evidence>
<evidence type="ECO:0000259" key="6">
    <source>
        <dbReference type="SMART" id="SM01000"/>
    </source>
</evidence>
<protein>
    <recommendedName>
        <fullName evidence="6">Activator of Hsp90 ATPase AHSA1-like N-terminal domain-containing protein</fullName>
    </recommendedName>
</protein>
<feature type="region of interest" description="Disordered" evidence="5">
    <location>
        <begin position="174"/>
        <end position="198"/>
    </location>
</feature>
<comment type="similarity">
    <text evidence="1">Belongs to the AHA1 family.</text>
</comment>
<dbReference type="InterPro" id="IPR015310">
    <property type="entry name" value="AHSA1-like_N"/>
</dbReference>
<dbReference type="InterPro" id="IPR019734">
    <property type="entry name" value="TPR_rpt"/>
</dbReference>
<evidence type="ECO:0000256" key="1">
    <source>
        <dbReference type="ARBA" id="ARBA00006817"/>
    </source>
</evidence>
<dbReference type="AlphaFoldDB" id="A0ABD3R5N4"/>
<dbReference type="Pfam" id="PF07719">
    <property type="entry name" value="TPR_2"/>
    <property type="match status" value="1"/>
</dbReference>
<dbReference type="SUPFAM" id="SSF103111">
    <property type="entry name" value="Activator of Hsp90 ATPase, Aha1"/>
    <property type="match status" value="1"/>
</dbReference>
<dbReference type="SUPFAM" id="SSF48452">
    <property type="entry name" value="TPR-like"/>
    <property type="match status" value="1"/>
</dbReference>
<reference evidence="7 8" key="1">
    <citation type="submission" date="2024-10" db="EMBL/GenBank/DDBJ databases">
        <title>Updated reference genomes for cyclostephanoid diatoms.</title>
        <authorList>
            <person name="Roberts W.R."/>
            <person name="Alverson A.J."/>
        </authorList>
    </citation>
    <scope>NUCLEOTIDE SEQUENCE [LARGE SCALE GENOMIC DNA]</scope>
    <source>
        <strain evidence="7 8">AJA228-03</strain>
    </source>
</reference>
<evidence type="ECO:0000256" key="3">
    <source>
        <dbReference type="ARBA" id="ARBA00022803"/>
    </source>
</evidence>
<dbReference type="Gene3D" id="1.25.40.10">
    <property type="entry name" value="Tetratricopeptide repeat domain"/>
    <property type="match status" value="1"/>
</dbReference>
<dbReference type="Proteomes" id="UP001530377">
    <property type="component" value="Unassembled WGS sequence"/>
</dbReference>
<keyword evidence="3 4" id="KW-0802">TPR repeat</keyword>
<accession>A0ABD3R5N4</accession>
<dbReference type="InterPro" id="IPR011990">
    <property type="entry name" value="TPR-like_helical_dom_sf"/>
</dbReference>
<dbReference type="InterPro" id="IPR047150">
    <property type="entry name" value="SGT"/>
</dbReference>
<dbReference type="SMART" id="SM01000">
    <property type="entry name" value="Aha1_N"/>
    <property type="match status" value="1"/>
</dbReference>
<gene>
    <name evidence="7" type="ORF">ACHAXA_001020</name>
</gene>
<feature type="domain" description="Activator of Hsp90 ATPase AHSA1-like N-terminal" evidence="6">
    <location>
        <begin position="336"/>
        <end position="484"/>
    </location>
</feature>
<organism evidence="7 8">
    <name type="scientific">Cyclostephanos tholiformis</name>
    <dbReference type="NCBI Taxonomy" id="382380"/>
    <lineage>
        <taxon>Eukaryota</taxon>
        <taxon>Sar</taxon>
        <taxon>Stramenopiles</taxon>
        <taxon>Ochrophyta</taxon>
        <taxon>Bacillariophyta</taxon>
        <taxon>Coscinodiscophyceae</taxon>
        <taxon>Thalassiosirophycidae</taxon>
        <taxon>Stephanodiscales</taxon>
        <taxon>Stephanodiscaceae</taxon>
        <taxon>Cyclostephanos</taxon>
    </lineage>
</organism>
<name>A0ABD3R5N4_9STRA</name>